<name>A0ABY7BMD5_9FIRM</name>
<organism evidence="1 2">
    <name type="scientific">Caldicellulosiruptor morganii</name>
    <dbReference type="NCBI Taxonomy" id="1387555"/>
    <lineage>
        <taxon>Bacteria</taxon>
        <taxon>Bacillati</taxon>
        <taxon>Bacillota</taxon>
        <taxon>Bacillota incertae sedis</taxon>
        <taxon>Caldicellulosiruptorales</taxon>
        <taxon>Caldicellulosiruptoraceae</taxon>
        <taxon>Caldicellulosiruptor</taxon>
    </lineage>
</organism>
<sequence length="40" mass="4580">MNIDVVYIQDLSPEIHNILKNNQPGSLPVDCKNFLLRQTV</sequence>
<protein>
    <submittedName>
        <fullName evidence="1">Uncharacterized protein</fullName>
    </submittedName>
</protein>
<keyword evidence="2" id="KW-1185">Reference proteome</keyword>
<dbReference type="Proteomes" id="UP001164909">
    <property type="component" value="Chromosome"/>
</dbReference>
<reference evidence="1" key="1">
    <citation type="submission" date="2022-12" db="EMBL/GenBank/DDBJ databases">
        <authorList>
            <person name="Bing R.G."/>
            <person name="Willard D.J."/>
            <person name="Manesh M.J.H."/>
            <person name="Laemthong T."/>
            <person name="Crosby J.R."/>
            <person name="Kelly R.M."/>
        </authorList>
    </citation>
    <scope>NUCLEOTIDE SEQUENCE</scope>
    <source>
        <strain evidence="1">DSM 8990</strain>
    </source>
</reference>
<proteinExistence type="predicted"/>
<dbReference type="RefSeq" id="WP_268760803.1">
    <property type="nucleotide sequence ID" value="NZ_CP113865.1"/>
</dbReference>
<evidence type="ECO:0000313" key="1">
    <source>
        <dbReference type="EMBL" id="WAM33979.1"/>
    </source>
</evidence>
<accession>A0ABY7BMD5</accession>
<gene>
    <name evidence="1" type="ORF">OTK00_000122</name>
</gene>
<evidence type="ECO:0000313" key="2">
    <source>
        <dbReference type="Proteomes" id="UP001164909"/>
    </source>
</evidence>
<dbReference type="EMBL" id="CP113865">
    <property type="protein sequence ID" value="WAM33979.1"/>
    <property type="molecule type" value="Genomic_DNA"/>
</dbReference>